<proteinExistence type="predicted"/>
<dbReference type="InterPro" id="IPR039300">
    <property type="entry name" value="JASON"/>
</dbReference>
<evidence type="ECO:0000256" key="1">
    <source>
        <dbReference type="SAM" id="MobiDB-lite"/>
    </source>
</evidence>
<feature type="compositionally biased region" description="Basic and acidic residues" evidence="1">
    <location>
        <begin position="871"/>
        <end position="882"/>
    </location>
</feature>
<keyword evidence="3" id="KW-1185">Reference proteome</keyword>
<feature type="compositionally biased region" description="Polar residues" evidence="1">
    <location>
        <begin position="883"/>
        <end position="904"/>
    </location>
</feature>
<feature type="region of interest" description="Disordered" evidence="1">
    <location>
        <begin position="819"/>
        <end position="846"/>
    </location>
</feature>
<reference evidence="2" key="1">
    <citation type="submission" date="2024-02" db="EMBL/GenBank/DDBJ databases">
        <authorList>
            <consortium name="ELIXIR-Norway"/>
            <consortium name="Elixir Norway"/>
        </authorList>
    </citation>
    <scope>NUCLEOTIDE SEQUENCE</scope>
</reference>
<feature type="compositionally biased region" description="Polar residues" evidence="1">
    <location>
        <begin position="302"/>
        <end position="318"/>
    </location>
</feature>
<feature type="region of interest" description="Disordered" evidence="1">
    <location>
        <begin position="535"/>
        <end position="561"/>
    </location>
</feature>
<dbReference type="EMBL" id="OZ020100">
    <property type="protein sequence ID" value="CAK9273484.1"/>
    <property type="molecule type" value="Genomic_DNA"/>
</dbReference>
<feature type="region of interest" description="Disordered" evidence="1">
    <location>
        <begin position="387"/>
        <end position="435"/>
    </location>
</feature>
<dbReference type="Proteomes" id="UP001497444">
    <property type="component" value="Chromosome 5"/>
</dbReference>
<feature type="region of interest" description="Disordered" evidence="1">
    <location>
        <begin position="11"/>
        <end position="50"/>
    </location>
</feature>
<protein>
    <recommendedName>
        <fullName evidence="4">DUF4482 domain-containing protein</fullName>
    </recommendedName>
</protein>
<evidence type="ECO:0000313" key="2">
    <source>
        <dbReference type="EMBL" id="CAK9273484.1"/>
    </source>
</evidence>
<name>A0ABP0X317_9BRYO</name>
<feature type="compositionally biased region" description="Basic and acidic residues" evidence="1">
    <location>
        <begin position="423"/>
        <end position="435"/>
    </location>
</feature>
<evidence type="ECO:0008006" key="4">
    <source>
        <dbReference type="Google" id="ProtNLM"/>
    </source>
</evidence>
<sequence>MDWLWTCLGGGGKHGVQPPRICAGKSPNSSNRGGGGGGGRGSTIQPHSLRLQQRSVPLPKNGHNLSSSDEAFQRRAVQSSYKCGDSESGDMIKIPVSSLSSTAACTSINSLRKTSEGRTGRSSFLPDNGSSSLRSDVDELKEELAALRHRLAAEEEEAKRLREEVNYLRSCGVLHKPEDCYQAQASKSLDREAILPQNCNSFFIYDDAAELRKQQSRDRSVKQFRRSFSGPLSWTGKANDMQQAHEIASVLRPVHSFKQQFNLHGIQDDQNIPPERSHNPTGEDGAAAAQTLGSRMVLRTHASSLSHRNSRTPSSTWATHDKENSQALQVSKPHDLLLYEVPTSLEVKSADIQWIEVQDGPCPSASSTNVKLSPGNPLLDDAKSPHKLQMRMQSAEECGDTLPKDLQRTGKRRHRRASSNQEPIEKRAKDQSLKPAYHDAKLADGFEAQLLSAVESFNQQRQAQLSLTSSSTNNVGSLVFHTPRKRSMAFRSHGFRQPLSPVKEALSIEEASWSIKNESEQVSRNQEMPCTLRVSDSKRNQSYFEGSVNPPSPEKSEAETEKQLKGVLEANPLKQASRFTDKAAQLEPVQSVLPFPSPRKMSASSSSPDILAALPSSSETSLSYPVVEQEELLSSVEGRLVDNGFASDDDGEVGMKPLKCASPTFTPKKKPSRSAVYQATEFKRHELPSLLNSADPGSTNQDLVPKSMDQVAASLPSSAVNSPHWTLSHENIDFHPSSNCCWHADTAPVKTMDSTHDAQSIAQLQQPSSLPPKEKVLTVKQWQQQNVRPQQANSAEKFFAKQAFLSYVYDTNEQQQMKGSSQKECATKKQQQEEIEQQQQSIEEDTTPTMSLVMSRVQYWNSVHKSASTGRKREGKEGRTDSGETNSVSTTFSIDLGPSESSPINYESCSDIEGSADGYLVSSSSAQQPLALDVDLDVTVKEDAMSRSCCDLEIPPCPKHTSVSQQQSAPSSGARKCNIMILQNSSPKDRPILAAVAAAHWENVHLAQSPPQLWDGKGEPNLTHKYKEDQKVNWRGTPFEVRVDRALANQSDVSPRALFGVNTNPLVRSSLEMR</sequence>
<feature type="region of interest" description="Disordered" evidence="1">
    <location>
        <begin position="864"/>
        <end position="904"/>
    </location>
</feature>
<feature type="compositionally biased region" description="Gly residues" evidence="1">
    <location>
        <begin position="32"/>
        <end position="41"/>
    </location>
</feature>
<feature type="region of interest" description="Disordered" evidence="1">
    <location>
        <begin position="266"/>
        <end position="286"/>
    </location>
</feature>
<gene>
    <name evidence="2" type="ORF">CSSPJE1EN1_LOCUS18962</name>
</gene>
<dbReference type="PANTHER" id="PTHR33318:SF7">
    <property type="entry name" value="PROTEIN JASON"/>
    <property type="match status" value="1"/>
</dbReference>
<evidence type="ECO:0000313" key="3">
    <source>
        <dbReference type="Proteomes" id="UP001497444"/>
    </source>
</evidence>
<accession>A0ABP0X317</accession>
<feature type="region of interest" description="Disordered" evidence="1">
    <location>
        <begin position="302"/>
        <end position="329"/>
    </location>
</feature>
<organism evidence="2 3">
    <name type="scientific">Sphagnum jensenii</name>
    <dbReference type="NCBI Taxonomy" id="128206"/>
    <lineage>
        <taxon>Eukaryota</taxon>
        <taxon>Viridiplantae</taxon>
        <taxon>Streptophyta</taxon>
        <taxon>Embryophyta</taxon>
        <taxon>Bryophyta</taxon>
        <taxon>Sphagnophytina</taxon>
        <taxon>Sphagnopsida</taxon>
        <taxon>Sphagnales</taxon>
        <taxon>Sphagnaceae</taxon>
        <taxon>Sphagnum</taxon>
    </lineage>
</organism>
<dbReference type="PANTHER" id="PTHR33318">
    <property type="entry name" value="ASPARTYL/GLUTAMYL-TRNA(ASN/GLN) AMIDOTRANSFERASE SUBUNIT"/>
    <property type="match status" value="1"/>
</dbReference>
<feature type="region of interest" description="Disordered" evidence="1">
    <location>
        <begin position="110"/>
        <end position="134"/>
    </location>
</feature>